<dbReference type="InterPro" id="IPR004360">
    <property type="entry name" value="Glyas_Fos-R_dOase_dom"/>
</dbReference>
<dbReference type="SUPFAM" id="SSF53474">
    <property type="entry name" value="alpha/beta-Hydrolases"/>
    <property type="match status" value="1"/>
</dbReference>
<dbReference type="eggNOG" id="COG0346">
    <property type="taxonomic scope" value="Bacteria"/>
</dbReference>
<dbReference type="EMBL" id="JFZB01000002">
    <property type="protein sequence ID" value="KFI30123.1"/>
    <property type="molecule type" value="Genomic_DNA"/>
</dbReference>
<dbReference type="AlphaFoldDB" id="A0A086Y773"/>
<dbReference type="Pfam" id="PF00903">
    <property type="entry name" value="Glyoxalase"/>
    <property type="match status" value="1"/>
</dbReference>
<dbReference type="InterPro" id="IPR037523">
    <property type="entry name" value="VOC_core"/>
</dbReference>
<proteinExistence type="predicted"/>
<dbReference type="SUPFAM" id="SSF54593">
    <property type="entry name" value="Glyoxalase/Bleomycin resistance protein/Dihydroxybiphenyl dioxygenase"/>
    <property type="match status" value="1"/>
</dbReference>
<dbReference type="Gene3D" id="3.40.50.1820">
    <property type="entry name" value="alpha/beta hydrolase"/>
    <property type="match status" value="1"/>
</dbReference>
<dbReference type="OrthoDB" id="9785698at2"/>
<feature type="domain" description="VOC" evidence="1">
    <location>
        <begin position="138"/>
        <end position="250"/>
    </location>
</feature>
<dbReference type="STRING" id="1105367.CG50_06565"/>
<comment type="caution">
    <text evidence="2">The sequence shown here is derived from an EMBL/GenBank/DDBJ whole genome shotgun (WGS) entry which is preliminary data.</text>
</comment>
<feature type="domain" description="VOC" evidence="1">
    <location>
        <begin position="4"/>
        <end position="129"/>
    </location>
</feature>
<dbReference type="InterPro" id="IPR029058">
    <property type="entry name" value="AB_hydrolase_fold"/>
</dbReference>
<sequence length="505" mass="53997">MTTGIHHLTAITRNVQANVDFYAGFLGLHLVKRTGGFEDALQLHLFYGDATGAPGSLVTFLDWEDGAPGRVGHGQVLEMSFAIATDSIGDWLGRALNAHVPVEGPERAFGAPVLRLRDPDGIIVKLTGVPGATATPTRLSGATLLSADPEATAAFAIRLGYRRGPEAEGAIRLISDSDTLDIRNGRGFVEGIAGTGTFDHIALRAPGDAALRALRDELTGTQPVMVHDRTYFRSLYARDPAGVLFEYATDGPGFAVDEAPESLGQTLFVPGDSFVPAEEIRLMLPRFALPGEPRRPRRDLPFVHRFLDPEETDDGQVLLTLHGSGGSEADLFPLGRQIAPGATLLGLRGRATEEGNLRWYRRTLTGGLPTGFDQDDIRSEARAFAAFLADAPRAYGLDPGKITLLGHSNGASFAAATLLLDPQAVRRAILLRPIDVLDTPPEADLSGTEVLIVSGTQDVWRDRTARLADQLGTRGASVTHRAIAAGHTPVPEDARIARDWLATLG</sequence>
<dbReference type="RefSeq" id="WP_036634476.1">
    <property type="nucleotide sequence ID" value="NZ_JFZB01000002.1"/>
</dbReference>
<gene>
    <name evidence="2" type="ORF">CG50_06565</name>
</gene>
<dbReference type="Gene3D" id="3.10.180.10">
    <property type="entry name" value="2,3-Dihydroxybiphenyl 1,2-Dioxygenase, domain 1"/>
    <property type="match status" value="2"/>
</dbReference>
<dbReference type="eggNOG" id="COG0400">
    <property type="taxonomic scope" value="Bacteria"/>
</dbReference>
<dbReference type="InterPro" id="IPR052537">
    <property type="entry name" value="Extradiol_RC_dioxygenase"/>
</dbReference>
<evidence type="ECO:0000259" key="1">
    <source>
        <dbReference type="PROSITE" id="PS51819"/>
    </source>
</evidence>
<organism evidence="2 3">
    <name type="scientific">Paenirhodobacter enshiensis</name>
    <dbReference type="NCBI Taxonomy" id="1105367"/>
    <lineage>
        <taxon>Bacteria</taxon>
        <taxon>Pseudomonadati</taxon>
        <taxon>Pseudomonadota</taxon>
        <taxon>Alphaproteobacteria</taxon>
        <taxon>Rhodobacterales</taxon>
        <taxon>Rhodobacter group</taxon>
        <taxon>Paenirhodobacter</taxon>
    </lineage>
</organism>
<protein>
    <submittedName>
        <fullName evidence="2">Glyoxalase</fullName>
    </submittedName>
</protein>
<dbReference type="Proteomes" id="UP000028824">
    <property type="component" value="Unassembled WGS sequence"/>
</dbReference>
<name>A0A086Y773_9RHOB</name>
<dbReference type="PANTHER" id="PTHR36110">
    <property type="entry name" value="RING-CLEAVING DIOXYGENASE MHQE-RELATED"/>
    <property type="match status" value="1"/>
</dbReference>
<reference evidence="2 3" key="1">
    <citation type="submission" date="2014-03" db="EMBL/GenBank/DDBJ databases">
        <title>Genome of Paenirhodobacter enshiensis DW2-9.</title>
        <authorList>
            <person name="Wang D."/>
            <person name="Wang G."/>
        </authorList>
    </citation>
    <scope>NUCLEOTIDE SEQUENCE [LARGE SCALE GENOMIC DNA]</scope>
    <source>
        <strain evidence="2 3">DW2-9</strain>
    </source>
</reference>
<dbReference type="PROSITE" id="PS51819">
    <property type="entry name" value="VOC"/>
    <property type="match status" value="2"/>
</dbReference>
<accession>A0A086Y773</accession>
<keyword evidence="3" id="KW-1185">Reference proteome</keyword>
<dbReference type="PANTHER" id="PTHR36110:SF2">
    <property type="entry name" value="RING-CLEAVING DIOXYGENASE MHQE-RELATED"/>
    <property type="match status" value="1"/>
</dbReference>
<evidence type="ECO:0000313" key="2">
    <source>
        <dbReference type="EMBL" id="KFI30123.1"/>
    </source>
</evidence>
<evidence type="ECO:0000313" key="3">
    <source>
        <dbReference type="Proteomes" id="UP000028824"/>
    </source>
</evidence>
<dbReference type="InterPro" id="IPR029068">
    <property type="entry name" value="Glyas_Bleomycin-R_OHBP_Dase"/>
</dbReference>